<evidence type="ECO:0000259" key="10">
    <source>
        <dbReference type="PROSITE" id="PS51671"/>
    </source>
</evidence>
<evidence type="ECO:0000256" key="8">
    <source>
        <dbReference type="ARBA" id="ARBA00049260"/>
    </source>
</evidence>
<evidence type="ECO:0000256" key="1">
    <source>
        <dbReference type="ARBA" id="ARBA00005067"/>
    </source>
</evidence>
<dbReference type="UniPathway" id="UPA00122">
    <property type="reaction ID" value="UER00961"/>
</dbReference>
<dbReference type="Gene3D" id="3.40.50.720">
    <property type="entry name" value="NAD(P)-binding Rossmann-like Domain"/>
    <property type="match status" value="1"/>
</dbReference>
<comment type="pathway">
    <text evidence="1">Amino-acid biosynthesis; L-tyrosine biosynthesis; (4-hydroxyphenyl)pyruvate from prephenate (NAD(+) route): step 1/1.</text>
</comment>
<dbReference type="HOGENOM" id="CLU_055968_1_1_11"/>
<dbReference type="SUPFAM" id="SSF51735">
    <property type="entry name" value="NAD(P)-binding Rossmann-fold domains"/>
    <property type="match status" value="1"/>
</dbReference>
<proteinExistence type="inferred from homology"/>
<feature type="domain" description="ACT" evidence="10">
    <location>
        <begin position="318"/>
        <end position="388"/>
    </location>
</feature>
<dbReference type="NCBIfam" id="NF005112">
    <property type="entry name" value="PRK06545.2-4"/>
    <property type="match status" value="1"/>
</dbReference>
<organism evidence="11 12">
    <name type="scientific">Streptomyces roseochromogenus subsp. oscitans DS 12.976</name>
    <dbReference type="NCBI Taxonomy" id="1352936"/>
    <lineage>
        <taxon>Bacteria</taxon>
        <taxon>Bacillati</taxon>
        <taxon>Actinomycetota</taxon>
        <taxon>Actinomycetes</taxon>
        <taxon>Kitasatosporales</taxon>
        <taxon>Streptomycetaceae</taxon>
        <taxon>Streptomyces</taxon>
    </lineage>
</organism>
<dbReference type="InterPro" id="IPR003099">
    <property type="entry name" value="Prephen_DH"/>
</dbReference>
<reference evidence="11 12" key="1">
    <citation type="journal article" date="2014" name="Genome Announc.">
        <title>Draft Genome Sequence of Streptomyces roseochromogenes subsp. oscitans DS 12.976, Producer of the Aminocoumarin Antibiotic Clorobiocin.</title>
        <authorList>
            <person name="Ruckert C."/>
            <person name="Kalinowski J."/>
            <person name="Heide L."/>
            <person name="Apel A.K."/>
        </authorList>
    </citation>
    <scope>NUCLEOTIDE SEQUENCE [LARGE SCALE GENOMIC DNA]</scope>
    <source>
        <strain evidence="11 12">DS 12.976</strain>
    </source>
</reference>
<accession>V6JG95</accession>
<dbReference type="AlphaFoldDB" id="V6JG95"/>
<dbReference type="InterPro" id="IPR036291">
    <property type="entry name" value="NAD(P)-bd_dom_sf"/>
</dbReference>
<dbReference type="Proteomes" id="UP000017984">
    <property type="component" value="Chromosome"/>
</dbReference>
<evidence type="ECO:0000256" key="5">
    <source>
        <dbReference type="ARBA" id="ARBA00022498"/>
    </source>
</evidence>
<dbReference type="Gene3D" id="1.10.3660.10">
    <property type="entry name" value="6-phosphogluconate dehydrogenase C-terminal like domain"/>
    <property type="match status" value="1"/>
</dbReference>
<evidence type="ECO:0000256" key="6">
    <source>
        <dbReference type="ARBA" id="ARBA00023002"/>
    </source>
</evidence>
<feature type="domain" description="Prephenate/arogenate dehydrogenase" evidence="9">
    <location>
        <begin position="27"/>
        <end position="308"/>
    </location>
</feature>
<evidence type="ECO:0000256" key="7">
    <source>
        <dbReference type="ARBA" id="ARBA00023027"/>
    </source>
</evidence>
<evidence type="ECO:0000259" key="9">
    <source>
        <dbReference type="PROSITE" id="PS51176"/>
    </source>
</evidence>
<dbReference type="PROSITE" id="PS51176">
    <property type="entry name" value="PDH_ADH"/>
    <property type="match status" value="1"/>
</dbReference>
<dbReference type="InterPro" id="IPR008927">
    <property type="entry name" value="6-PGluconate_DH-like_C_sf"/>
</dbReference>
<dbReference type="PANTHER" id="PTHR21363:SF0">
    <property type="entry name" value="PREPHENATE DEHYDROGENASE [NADP(+)]"/>
    <property type="match status" value="1"/>
</dbReference>
<comment type="catalytic activity">
    <reaction evidence="8">
        <text>prephenate + NAD(+) = 3-(4-hydroxyphenyl)pyruvate + CO2 + NADH</text>
        <dbReference type="Rhea" id="RHEA:13869"/>
        <dbReference type="ChEBI" id="CHEBI:16526"/>
        <dbReference type="ChEBI" id="CHEBI:29934"/>
        <dbReference type="ChEBI" id="CHEBI:36242"/>
        <dbReference type="ChEBI" id="CHEBI:57540"/>
        <dbReference type="ChEBI" id="CHEBI:57945"/>
        <dbReference type="EC" id="1.3.1.12"/>
    </reaction>
</comment>
<dbReference type="GO" id="GO:0006571">
    <property type="term" value="P:tyrosine biosynthetic process"/>
    <property type="evidence" value="ECO:0007669"/>
    <property type="project" value="UniProtKB-UniPathway"/>
</dbReference>
<dbReference type="GO" id="GO:0008977">
    <property type="term" value="F:prephenate dehydrogenase (NAD+) activity"/>
    <property type="evidence" value="ECO:0007669"/>
    <property type="project" value="UniProtKB-EC"/>
</dbReference>
<keyword evidence="5" id="KW-0827">Tyrosine biosynthesis</keyword>
<sequence>MSSVIPLPGIAAGPLPHGAGVGLRPLRTVTVIGTGLIGTSIALALTAHGVRVHLADRNPVHAKAAQDMGAGTTKTPSHPVDLAVIAVPPDHVAATLYACQQQNLARAYTDVASVKTKPALATSALGCDMGTYLGSHPMAGRERSGPQAAKADLFEGRPWVMTPDEETHPDTLIAVREVIALCGAVPVVMTPAAHDRAVALVSHAPHVMAALMAARLQHADTTDLKLTGQGLRDVTRIAAGHPALWVEILAANAGATADVLEGVAADLEEMIAALRMASVAGSDACVGKRVVIDLLSAGQAGRERLPGKHGGPHTVYESMMVHVGDQPGELARLLACASDAGINIEDMAIDHTAAPSGIVELMVGRGNAARLSKELGRRGWRCEQAAPA</sequence>
<comment type="similarity">
    <text evidence="2">Belongs to the prephenate/arogenate dehydrogenase family.</text>
</comment>
<dbReference type="InterPro" id="IPR002912">
    <property type="entry name" value="ACT_dom"/>
</dbReference>
<dbReference type="STRING" id="1352936.M878_44255"/>
<evidence type="ECO:0000256" key="4">
    <source>
        <dbReference type="ARBA" id="ARBA00016891"/>
    </source>
</evidence>
<evidence type="ECO:0000313" key="12">
    <source>
        <dbReference type="Proteomes" id="UP000017984"/>
    </source>
</evidence>
<keyword evidence="5" id="KW-0057">Aromatic amino acid biosynthesis</keyword>
<dbReference type="NCBIfam" id="NF005109">
    <property type="entry name" value="PRK06545.2-1"/>
    <property type="match status" value="1"/>
</dbReference>
<dbReference type="PATRIC" id="fig|1352936.5.peg.9186"/>
<evidence type="ECO:0000256" key="2">
    <source>
        <dbReference type="ARBA" id="ARBA00007964"/>
    </source>
</evidence>
<dbReference type="SUPFAM" id="SSF48179">
    <property type="entry name" value="6-phosphogluconate dehydrogenase C-terminal domain-like"/>
    <property type="match status" value="1"/>
</dbReference>
<protein>
    <recommendedName>
        <fullName evidence="4">Prephenate dehydrogenase</fullName>
        <ecNumber evidence="3">1.3.1.12</ecNumber>
    </recommendedName>
</protein>
<dbReference type="InterPro" id="IPR046826">
    <property type="entry name" value="PDH_N"/>
</dbReference>
<dbReference type="InterPro" id="IPR050812">
    <property type="entry name" value="Preph/Arog_dehydrog"/>
</dbReference>
<dbReference type="PROSITE" id="PS51671">
    <property type="entry name" value="ACT"/>
    <property type="match status" value="1"/>
</dbReference>
<dbReference type="PANTHER" id="PTHR21363">
    <property type="entry name" value="PREPHENATE DEHYDROGENASE"/>
    <property type="match status" value="1"/>
</dbReference>
<name>V6JG95_STRRC</name>
<dbReference type="Pfam" id="PF20463">
    <property type="entry name" value="PDH_C"/>
    <property type="match status" value="1"/>
</dbReference>
<gene>
    <name evidence="11" type="ORF">M878_44255</name>
</gene>
<evidence type="ECO:0000313" key="11">
    <source>
        <dbReference type="EMBL" id="EST18932.1"/>
    </source>
</evidence>
<comment type="caution">
    <text evidence="11">The sequence shown here is derived from an EMBL/GenBank/DDBJ whole genome shotgun (WGS) entry which is preliminary data.</text>
</comment>
<dbReference type="Pfam" id="PF02153">
    <property type="entry name" value="PDH_N"/>
    <property type="match status" value="1"/>
</dbReference>
<dbReference type="GO" id="GO:0004665">
    <property type="term" value="F:prephenate dehydrogenase (NADP+) activity"/>
    <property type="evidence" value="ECO:0007669"/>
    <property type="project" value="InterPro"/>
</dbReference>
<keyword evidence="7" id="KW-0520">NAD</keyword>
<dbReference type="EMBL" id="AWQX01000386">
    <property type="protein sequence ID" value="EST18932.1"/>
    <property type="molecule type" value="Genomic_DNA"/>
</dbReference>
<dbReference type="NCBIfam" id="NF005111">
    <property type="entry name" value="PRK06545.2-3"/>
    <property type="match status" value="1"/>
</dbReference>
<dbReference type="InterPro" id="IPR046825">
    <property type="entry name" value="PDH_C"/>
</dbReference>
<evidence type="ECO:0000256" key="3">
    <source>
        <dbReference type="ARBA" id="ARBA00012068"/>
    </source>
</evidence>
<dbReference type="GO" id="GO:0070403">
    <property type="term" value="F:NAD+ binding"/>
    <property type="evidence" value="ECO:0007669"/>
    <property type="project" value="InterPro"/>
</dbReference>
<dbReference type="EC" id="1.3.1.12" evidence="3"/>
<keyword evidence="6" id="KW-0560">Oxidoreductase</keyword>
<keyword evidence="5" id="KW-0028">Amino-acid biosynthesis</keyword>
<keyword evidence="12" id="KW-1185">Reference proteome</keyword>